<sequence length="201" mass="23065">MMSASGDRFDWYQSEDNIWIDYLRKKMAPTDIRVEIKRREVSLYLTIPTGDELLKKFQLLHEVVPEDSSYRVTATKIEIKLKKADKVCWSHLESQDCITGSGIQTSCDVTKIVHSYPSSSKSSHDWNKIDKEAAEIEGEEDPLNKLFRNIYENASDETRRAMIKSFTESAGTVLSTNWSEVGAGKVEIRPPDGMEYKKYEI</sequence>
<evidence type="ECO:0000259" key="1">
    <source>
        <dbReference type="PROSITE" id="PS51048"/>
    </source>
</evidence>
<organism evidence="3 4">
    <name type="scientific">Schistosoma margrebowiei</name>
    <dbReference type="NCBI Taxonomy" id="48269"/>
    <lineage>
        <taxon>Eukaryota</taxon>
        <taxon>Metazoa</taxon>
        <taxon>Spiralia</taxon>
        <taxon>Lophotrochozoa</taxon>
        <taxon>Platyhelminthes</taxon>
        <taxon>Trematoda</taxon>
        <taxon>Digenea</taxon>
        <taxon>Strigeidida</taxon>
        <taxon>Schistosomatoidea</taxon>
        <taxon>Schistosomatidae</taxon>
        <taxon>Schistosoma</taxon>
    </lineage>
</organism>
<proteinExistence type="predicted"/>
<dbReference type="InterPro" id="IPR007052">
    <property type="entry name" value="CS_dom"/>
</dbReference>
<dbReference type="PROSITE" id="PS51203">
    <property type="entry name" value="CS"/>
    <property type="match status" value="1"/>
</dbReference>
<dbReference type="SUPFAM" id="SSF49764">
    <property type="entry name" value="HSP20-like chaperones"/>
    <property type="match status" value="1"/>
</dbReference>
<evidence type="ECO:0008006" key="5">
    <source>
        <dbReference type="Google" id="ProtNLM"/>
    </source>
</evidence>
<dbReference type="InterPro" id="IPR044563">
    <property type="entry name" value="Sgt1-like"/>
</dbReference>
<dbReference type="Proteomes" id="UP000050790">
    <property type="component" value="Unassembled WGS sequence"/>
</dbReference>
<dbReference type="GO" id="GO:0051087">
    <property type="term" value="F:protein-folding chaperone binding"/>
    <property type="evidence" value="ECO:0007669"/>
    <property type="project" value="InterPro"/>
</dbReference>
<evidence type="ECO:0000313" key="4">
    <source>
        <dbReference type="WBParaSite" id="SMRG1_63410.1"/>
    </source>
</evidence>
<dbReference type="InterPro" id="IPR008978">
    <property type="entry name" value="HSP20-like_chaperone"/>
</dbReference>
<feature type="domain" description="SGS" evidence="1">
    <location>
        <begin position="115"/>
        <end position="201"/>
    </location>
</feature>
<dbReference type="PROSITE" id="PS51048">
    <property type="entry name" value="SGS"/>
    <property type="match status" value="1"/>
</dbReference>
<dbReference type="Gene3D" id="2.60.40.790">
    <property type="match status" value="1"/>
</dbReference>
<reference evidence="4" key="1">
    <citation type="submission" date="2023-11" db="UniProtKB">
        <authorList>
            <consortium name="WormBaseParasite"/>
        </authorList>
    </citation>
    <scope>IDENTIFICATION</scope>
</reference>
<accession>A0AA85A4Q9</accession>
<dbReference type="InterPro" id="IPR007699">
    <property type="entry name" value="SGS_dom"/>
</dbReference>
<dbReference type="Pfam" id="PF05002">
    <property type="entry name" value="SGS"/>
    <property type="match status" value="1"/>
</dbReference>
<dbReference type="PANTHER" id="PTHR45862">
    <property type="entry name" value="PROTEIN SGT1 HOMOLOG"/>
    <property type="match status" value="1"/>
</dbReference>
<dbReference type="AlphaFoldDB" id="A0AA85A4Q9"/>
<dbReference type="Pfam" id="PF04969">
    <property type="entry name" value="CS"/>
    <property type="match status" value="1"/>
</dbReference>
<dbReference type="WBParaSite" id="SMRG1_63410.1">
    <property type="protein sequence ID" value="SMRG1_63410.1"/>
    <property type="gene ID" value="SMRG1_63410"/>
</dbReference>
<protein>
    <recommendedName>
        <fullName evidence="5">CS domain-containing protein</fullName>
    </recommendedName>
</protein>
<name>A0AA85A4Q9_9TREM</name>
<evidence type="ECO:0000259" key="2">
    <source>
        <dbReference type="PROSITE" id="PS51203"/>
    </source>
</evidence>
<feature type="domain" description="CS" evidence="2">
    <location>
        <begin position="4"/>
        <end position="93"/>
    </location>
</feature>
<evidence type="ECO:0000313" key="3">
    <source>
        <dbReference type="Proteomes" id="UP000050790"/>
    </source>
</evidence>